<dbReference type="InterPro" id="IPR000210">
    <property type="entry name" value="BTB/POZ_dom"/>
</dbReference>
<accession>A0AAN8FLZ8</accession>
<dbReference type="Gene3D" id="1.25.40.420">
    <property type="match status" value="1"/>
</dbReference>
<feature type="domain" description="BTB" evidence="3">
    <location>
        <begin position="73"/>
        <end position="158"/>
    </location>
</feature>
<proteinExistence type="predicted"/>
<reference evidence="4 5" key="1">
    <citation type="submission" date="2019-10" db="EMBL/GenBank/DDBJ databases">
        <title>Assembly and Annotation for the nematode Trichostrongylus colubriformis.</title>
        <authorList>
            <person name="Martin J."/>
        </authorList>
    </citation>
    <scope>NUCLEOTIDE SEQUENCE [LARGE SCALE GENOMIC DNA]</scope>
    <source>
        <strain evidence="4">G859</strain>
        <tissue evidence="4">Whole worm</tissue>
    </source>
</reference>
<keyword evidence="1" id="KW-0880">Kelch repeat</keyword>
<name>A0AAN8FLZ8_TRICO</name>
<dbReference type="Pfam" id="PF07707">
    <property type="entry name" value="BACK"/>
    <property type="match status" value="1"/>
</dbReference>
<dbReference type="SMART" id="SM00225">
    <property type="entry name" value="BTB"/>
    <property type="match status" value="1"/>
</dbReference>
<dbReference type="InterPro" id="IPR011705">
    <property type="entry name" value="BACK"/>
</dbReference>
<evidence type="ECO:0000256" key="1">
    <source>
        <dbReference type="ARBA" id="ARBA00022441"/>
    </source>
</evidence>
<dbReference type="InterPro" id="IPR011333">
    <property type="entry name" value="SKP1/BTB/POZ_sf"/>
</dbReference>
<dbReference type="SUPFAM" id="SSF54695">
    <property type="entry name" value="POZ domain"/>
    <property type="match status" value="1"/>
</dbReference>
<keyword evidence="2" id="KW-0677">Repeat</keyword>
<evidence type="ECO:0000259" key="3">
    <source>
        <dbReference type="PROSITE" id="PS50097"/>
    </source>
</evidence>
<dbReference type="Pfam" id="PF00651">
    <property type="entry name" value="BTB"/>
    <property type="match status" value="1"/>
</dbReference>
<dbReference type="AlphaFoldDB" id="A0AAN8FLZ8"/>
<dbReference type="FunFam" id="1.25.40.420:FF:000001">
    <property type="entry name" value="Kelch-like family member 12"/>
    <property type="match status" value="1"/>
</dbReference>
<evidence type="ECO:0000313" key="5">
    <source>
        <dbReference type="Proteomes" id="UP001331761"/>
    </source>
</evidence>
<dbReference type="Gene3D" id="3.30.710.10">
    <property type="entry name" value="Potassium Channel Kv1.1, Chain A"/>
    <property type="match status" value="1"/>
</dbReference>
<gene>
    <name evidence="4" type="ORF">GCK32_005586</name>
</gene>
<dbReference type="Pfam" id="PF01344">
    <property type="entry name" value="Kelch_1"/>
    <property type="match status" value="4"/>
</dbReference>
<dbReference type="SMART" id="SM00612">
    <property type="entry name" value="Kelch"/>
    <property type="match status" value="5"/>
</dbReference>
<dbReference type="Proteomes" id="UP001331761">
    <property type="component" value="Unassembled WGS sequence"/>
</dbReference>
<protein>
    <submittedName>
        <fullName evidence="4">Kelch like family member 18</fullName>
    </submittedName>
</protein>
<dbReference type="PROSITE" id="PS50097">
    <property type="entry name" value="BTB"/>
    <property type="match status" value="1"/>
</dbReference>
<dbReference type="InterPro" id="IPR006652">
    <property type="entry name" value="Kelch_1"/>
</dbReference>
<dbReference type="PANTHER" id="PTHR24412">
    <property type="entry name" value="KELCH PROTEIN"/>
    <property type="match status" value="1"/>
</dbReference>
<comment type="caution">
    <text evidence="4">The sequence shown here is derived from an EMBL/GenBank/DDBJ whole genome shotgun (WGS) entry which is preliminary data.</text>
</comment>
<dbReference type="SUPFAM" id="SSF117281">
    <property type="entry name" value="Kelch motif"/>
    <property type="match status" value="2"/>
</dbReference>
<keyword evidence="5" id="KW-1185">Reference proteome</keyword>
<dbReference type="SMART" id="SM00875">
    <property type="entry name" value="BACK"/>
    <property type="match status" value="1"/>
</dbReference>
<dbReference type="Gene3D" id="2.120.10.80">
    <property type="entry name" value="Kelch-type beta propeller"/>
    <property type="match status" value="2"/>
</dbReference>
<evidence type="ECO:0000256" key="2">
    <source>
        <dbReference type="ARBA" id="ARBA00022737"/>
    </source>
</evidence>
<dbReference type="EMBL" id="WIXE01006049">
    <property type="protein sequence ID" value="KAK5981656.1"/>
    <property type="molecule type" value="Genomic_DNA"/>
</dbReference>
<organism evidence="4 5">
    <name type="scientific">Trichostrongylus colubriformis</name>
    <name type="common">Black scour worm</name>
    <dbReference type="NCBI Taxonomy" id="6319"/>
    <lineage>
        <taxon>Eukaryota</taxon>
        <taxon>Metazoa</taxon>
        <taxon>Ecdysozoa</taxon>
        <taxon>Nematoda</taxon>
        <taxon>Chromadorea</taxon>
        <taxon>Rhabditida</taxon>
        <taxon>Rhabditina</taxon>
        <taxon>Rhabditomorpha</taxon>
        <taxon>Strongyloidea</taxon>
        <taxon>Trichostrongylidae</taxon>
        <taxon>Trichostrongylus</taxon>
    </lineage>
</organism>
<sequence>MCEELIAHFLKNIEKSNANNTEEGSDDNRVLITHLTDFPDDPEQYVVLISKSTVHSSVLLSGLADLREDSRLCDFVLVAKGTRINAHRVVLAACSNYFKSMFSKDSADGSLQKLDFADIESCGVSARSLGEVEMLDMDDAALVALVNFCYSGAIEINDANVFSLLQAACLLQMNEVRDMCCDFLKKKLSLSNCLGIAAFADFHKCQELFCCAKQHILHHFQEVVSTQDFHRLPFDYLAEFISSEELQVRTEGQVFEAVLDWVKFDLSARKQFLPKLLEHVRLPLCDPQFLVNTIGEDTLVKSDLICRDLVDEAKDHLLLKLSASIRPTPNGHRMRPRKVFMGEVLYVVGGYCNGKALDALDRLDPGEASPVWQTVAHLSKRRDGVVVAALDNLLYAVGGCDGEYYLSFNERFDPSTGRWTSHVAPTSTCREKFGLITLDDLLYAVGGLHDNNSVDIVERYDPRRNEWVYVAPMATRRHELSVSVFDGCLYAIGGFDGHSSLDVVERLDPRVGKWEFLRPMLTKPEKYNPLTNEWTSVAQIKTKREGLGLAVVNGKLYTLGGYDSSCDQASVEVFDPEANEWNLHTNMTDPRWGASYCVLRRP</sequence>
<evidence type="ECO:0000313" key="4">
    <source>
        <dbReference type="EMBL" id="KAK5981656.1"/>
    </source>
</evidence>
<dbReference type="InterPro" id="IPR015915">
    <property type="entry name" value="Kelch-typ_b-propeller"/>
</dbReference>
<dbReference type="PANTHER" id="PTHR24412:SF441">
    <property type="entry name" value="KELCH-LIKE PROTEIN 28"/>
    <property type="match status" value="1"/>
</dbReference>